<dbReference type="Gene3D" id="1.10.287.950">
    <property type="entry name" value="Methyl-accepting chemotaxis protein"/>
    <property type="match status" value="1"/>
</dbReference>
<keyword evidence="2 8" id="KW-0812">Transmembrane</keyword>
<dbReference type="SUPFAM" id="SSF58104">
    <property type="entry name" value="Methyl-accepting chemotaxis protein (MCP) signaling domain"/>
    <property type="match status" value="1"/>
</dbReference>
<dbReference type="CDD" id="cd11386">
    <property type="entry name" value="MCP_signal"/>
    <property type="match status" value="1"/>
</dbReference>
<keyword evidence="3 8" id="KW-1133">Transmembrane helix</keyword>
<reference evidence="10 11" key="1">
    <citation type="submission" date="2019-04" db="EMBL/GenBank/DDBJ databases">
        <title>Azoarcus nasutitermitis sp. nov. isolated from termite nest.</title>
        <authorList>
            <person name="Lin S.-Y."/>
            <person name="Hameed A."/>
            <person name="Hsu Y.-H."/>
            <person name="Young C.-C."/>
        </authorList>
    </citation>
    <scope>NUCLEOTIDE SEQUENCE [LARGE SCALE GENOMIC DNA]</scope>
    <source>
        <strain evidence="10 11">CC-YHH838</strain>
    </source>
</reference>
<dbReference type="GO" id="GO:0016020">
    <property type="term" value="C:membrane"/>
    <property type="evidence" value="ECO:0007669"/>
    <property type="project" value="UniProtKB-SubCell"/>
</dbReference>
<dbReference type="EMBL" id="SSOC01000002">
    <property type="protein sequence ID" value="THF66653.1"/>
    <property type="molecule type" value="Genomic_DNA"/>
</dbReference>
<dbReference type="InterPro" id="IPR004089">
    <property type="entry name" value="MCPsignal_dom"/>
</dbReference>
<protein>
    <submittedName>
        <fullName evidence="10">Methyl-accepting chemotaxis protein</fullName>
    </submittedName>
</protein>
<comment type="caution">
    <text evidence="10">The sequence shown here is derived from an EMBL/GenBank/DDBJ whole genome shotgun (WGS) entry which is preliminary data.</text>
</comment>
<feature type="transmembrane region" description="Helical" evidence="8">
    <location>
        <begin position="32"/>
        <end position="52"/>
    </location>
</feature>
<evidence type="ECO:0000256" key="4">
    <source>
        <dbReference type="ARBA" id="ARBA00023136"/>
    </source>
</evidence>
<dbReference type="OrthoDB" id="9177860at2"/>
<evidence type="ECO:0000256" key="7">
    <source>
        <dbReference type="PROSITE-ProRule" id="PRU00284"/>
    </source>
</evidence>
<dbReference type="PROSITE" id="PS50111">
    <property type="entry name" value="CHEMOTAXIS_TRANSDUC_2"/>
    <property type="match status" value="1"/>
</dbReference>
<proteinExistence type="inferred from homology"/>
<evidence type="ECO:0000256" key="3">
    <source>
        <dbReference type="ARBA" id="ARBA00022989"/>
    </source>
</evidence>
<dbReference type="PANTHER" id="PTHR32089:SF119">
    <property type="entry name" value="METHYL-ACCEPTING CHEMOTAXIS PROTEIN CTPL"/>
    <property type="match status" value="1"/>
</dbReference>
<evidence type="ECO:0000256" key="8">
    <source>
        <dbReference type="SAM" id="Phobius"/>
    </source>
</evidence>
<dbReference type="AlphaFoldDB" id="A0A4S4B2D2"/>
<dbReference type="GO" id="GO:0007165">
    <property type="term" value="P:signal transduction"/>
    <property type="evidence" value="ECO:0007669"/>
    <property type="project" value="UniProtKB-KW"/>
</dbReference>
<keyword evidence="11" id="KW-1185">Reference proteome</keyword>
<keyword evidence="5 7" id="KW-0807">Transducer</keyword>
<name>A0A4S4B2D2_9RHOO</name>
<dbReference type="PANTHER" id="PTHR32089">
    <property type="entry name" value="METHYL-ACCEPTING CHEMOTAXIS PROTEIN MCPB"/>
    <property type="match status" value="1"/>
</dbReference>
<evidence type="ECO:0000256" key="2">
    <source>
        <dbReference type="ARBA" id="ARBA00022692"/>
    </source>
</evidence>
<keyword evidence="4 8" id="KW-0472">Membrane</keyword>
<dbReference type="SMART" id="SM00283">
    <property type="entry name" value="MA"/>
    <property type="match status" value="1"/>
</dbReference>
<comment type="similarity">
    <text evidence="6">Belongs to the methyl-accepting chemotaxis (MCP) protein family.</text>
</comment>
<comment type="subcellular location">
    <subcellularLocation>
        <location evidence="1">Membrane</location>
        <topology evidence="1">Multi-pass membrane protein</topology>
    </subcellularLocation>
</comment>
<gene>
    <name evidence="10" type="ORF">E6C76_06270</name>
</gene>
<sequence>MRTILLEQISHLENLSGEVKGEALRGLERANLIALALALVALGACIGVLLYVMRGLFRQLGGEPAYAVEVAQRIAAGRLDEDVRVQATDRDSLLSTMNTMQSGLIATIGEIRRLAGQVASSMSTLCANEEHIADASLQQSEAGNAIAAAVEEMTVSISQVSEHADDANRLSEEAAGQLQHSMRVIHEAADTIGKIAARMSASTQVMTDLGASAEGISDIVKVIQEVAEQTNLLALNAAIEAARAGDHGRGFAVVADEVRKLAERTAQSTHEITRMIQRVQASTTEAIHSMEEGRELADQGARSAEEARDAVLALENGSAQVRAAVASIDGALREQRSASNEIAQSIEHIAQMSEQNHTATRDSLARADELRGLAQSLEASVGRFHLKS</sequence>
<dbReference type="FunFam" id="1.10.287.950:FF:000001">
    <property type="entry name" value="Methyl-accepting chemotaxis sensory transducer"/>
    <property type="match status" value="1"/>
</dbReference>
<accession>A0A4S4B2D2</accession>
<feature type="domain" description="Methyl-accepting transducer" evidence="9">
    <location>
        <begin position="114"/>
        <end position="350"/>
    </location>
</feature>
<dbReference type="Pfam" id="PF00015">
    <property type="entry name" value="MCPsignal"/>
    <property type="match status" value="1"/>
</dbReference>
<evidence type="ECO:0000313" key="11">
    <source>
        <dbReference type="Proteomes" id="UP000308430"/>
    </source>
</evidence>
<evidence type="ECO:0000259" key="9">
    <source>
        <dbReference type="PROSITE" id="PS50111"/>
    </source>
</evidence>
<evidence type="ECO:0000256" key="1">
    <source>
        <dbReference type="ARBA" id="ARBA00004141"/>
    </source>
</evidence>
<organism evidence="10 11">
    <name type="scientific">Pseudothauera nasutitermitis</name>
    <dbReference type="NCBI Taxonomy" id="2565930"/>
    <lineage>
        <taxon>Bacteria</taxon>
        <taxon>Pseudomonadati</taxon>
        <taxon>Pseudomonadota</taxon>
        <taxon>Betaproteobacteria</taxon>
        <taxon>Rhodocyclales</taxon>
        <taxon>Zoogloeaceae</taxon>
        <taxon>Pseudothauera</taxon>
    </lineage>
</organism>
<evidence type="ECO:0000256" key="6">
    <source>
        <dbReference type="ARBA" id="ARBA00029447"/>
    </source>
</evidence>
<evidence type="ECO:0000256" key="5">
    <source>
        <dbReference type="ARBA" id="ARBA00023224"/>
    </source>
</evidence>
<evidence type="ECO:0000313" key="10">
    <source>
        <dbReference type="EMBL" id="THF66653.1"/>
    </source>
</evidence>
<dbReference type="GO" id="GO:0006935">
    <property type="term" value="P:chemotaxis"/>
    <property type="evidence" value="ECO:0007669"/>
    <property type="project" value="UniProtKB-ARBA"/>
</dbReference>
<dbReference type="Proteomes" id="UP000308430">
    <property type="component" value="Unassembled WGS sequence"/>
</dbReference>